<dbReference type="Proteomes" id="UP000060277">
    <property type="component" value="Chromosome"/>
</dbReference>
<protein>
    <recommendedName>
        <fullName evidence="2">CAAX prenyl protease 2/Lysostaphin resistance protein A-like domain-containing protein</fullName>
    </recommendedName>
</protein>
<evidence type="ECO:0000256" key="1">
    <source>
        <dbReference type="SAM" id="Phobius"/>
    </source>
</evidence>
<feature type="transmembrane region" description="Helical" evidence="1">
    <location>
        <begin position="61"/>
        <end position="84"/>
    </location>
</feature>
<evidence type="ECO:0000313" key="4">
    <source>
        <dbReference type="Proteomes" id="UP000060277"/>
    </source>
</evidence>
<dbReference type="EMBL" id="CP013480">
    <property type="protein sequence ID" value="ALS59082.1"/>
    <property type="molecule type" value="Genomic_DNA"/>
</dbReference>
<keyword evidence="1" id="KW-0812">Transmembrane</keyword>
<name>A0ABM5WFP8_9BURK</name>
<keyword evidence="1" id="KW-1133">Transmembrane helix</keyword>
<sequence>MIQRYWSGCMTCVTWVTRLPSVPLMFVALLLTYMAAVPVILVTLAMPELSLAGPGLGSRGAGAMILLGCLIAPLLETAVFQWACIRLLNRFKCPTGITIAISAALFALAHTYSAVYVLMTFVVGLVLAGTFVIEDQRGGRPFLVTMAVHMMRNAITTVYFLYFATPG</sequence>
<feature type="domain" description="CAAX prenyl protease 2/Lysostaphin resistance protein A-like" evidence="2">
    <location>
        <begin position="63"/>
        <end position="155"/>
    </location>
</feature>
<dbReference type="InterPro" id="IPR003675">
    <property type="entry name" value="Rce1/LyrA-like_dom"/>
</dbReference>
<feature type="transmembrane region" description="Helical" evidence="1">
    <location>
        <begin position="115"/>
        <end position="133"/>
    </location>
</feature>
<evidence type="ECO:0000313" key="3">
    <source>
        <dbReference type="EMBL" id="ALS59082.1"/>
    </source>
</evidence>
<keyword evidence="4" id="KW-1185">Reference proteome</keyword>
<feature type="transmembrane region" description="Helical" evidence="1">
    <location>
        <begin position="21"/>
        <end position="41"/>
    </location>
</feature>
<feature type="transmembrane region" description="Helical" evidence="1">
    <location>
        <begin position="142"/>
        <end position="164"/>
    </location>
</feature>
<dbReference type="RefSeq" id="WP_058376024.1">
    <property type="nucleotide sequence ID" value="NZ_CP013480.3"/>
</dbReference>
<gene>
    <name evidence="3" type="ORF">AT302_04220</name>
</gene>
<organism evidence="3 4">
    <name type="scientific">Pandoraea norimbergensis</name>
    <dbReference type="NCBI Taxonomy" id="93219"/>
    <lineage>
        <taxon>Bacteria</taxon>
        <taxon>Pseudomonadati</taxon>
        <taxon>Pseudomonadota</taxon>
        <taxon>Betaproteobacteria</taxon>
        <taxon>Burkholderiales</taxon>
        <taxon>Burkholderiaceae</taxon>
        <taxon>Pandoraea</taxon>
    </lineage>
</organism>
<evidence type="ECO:0000259" key="2">
    <source>
        <dbReference type="Pfam" id="PF02517"/>
    </source>
</evidence>
<reference evidence="4" key="1">
    <citation type="submission" date="2015-12" db="EMBL/GenBank/DDBJ databases">
        <title>Complete genome sequence of Pandoraea norimbergensis DSM 11628.</title>
        <authorList>
            <person name="Ee R."/>
            <person name="Lim Y.-L."/>
            <person name="Yong D."/>
            <person name="Yin W.-F."/>
            <person name="Chan K.-G."/>
        </authorList>
    </citation>
    <scope>NUCLEOTIDE SEQUENCE [LARGE SCALE GENOMIC DNA]</scope>
    <source>
        <strain evidence="4">DSM 11628</strain>
    </source>
</reference>
<proteinExistence type="predicted"/>
<accession>A0ABM5WFP8</accession>
<dbReference type="Pfam" id="PF02517">
    <property type="entry name" value="Rce1-like"/>
    <property type="match status" value="1"/>
</dbReference>
<keyword evidence="1" id="KW-0472">Membrane</keyword>